<dbReference type="GO" id="GO:0046872">
    <property type="term" value="F:metal ion binding"/>
    <property type="evidence" value="ECO:0007669"/>
    <property type="project" value="UniProtKB-KW"/>
</dbReference>
<dbReference type="InterPro" id="IPR037225">
    <property type="entry name" value="Nuo51_FMN-bd_sf"/>
</dbReference>
<dbReference type="EC" id="7.-.-.-" evidence="8"/>
<gene>
    <name evidence="11" type="primary">rsxC</name>
    <name evidence="8" type="synonym">rnfC</name>
    <name evidence="11" type="ORF">KDA27_00835</name>
</gene>
<dbReference type="Pfam" id="PF13375">
    <property type="entry name" value="RnfC_N"/>
    <property type="match status" value="1"/>
</dbReference>
<reference evidence="11" key="1">
    <citation type="submission" date="2020-04" db="EMBL/GenBank/DDBJ databases">
        <authorList>
            <person name="Zhang T."/>
        </authorList>
    </citation>
    <scope>NUCLEOTIDE SEQUENCE</scope>
    <source>
        <strain evidence="11">HKST-UBA02</strain>
    </source>
</reference>
<dbReference type="Pfam" id="PF13183">
    <property type="entry name" value="Fer4_8"/>
    <property type="match status" value="1"/>
</dbReference>
<feature type="domain" description="4Fe-4S ferredoxin-type" evidence="10">
    <location>
        <begin position="398"/>
        <end position="427"/>
    </location>
</feature>
<dbReference type="NCBIfam" id="NF003454">
    <property type="entry name" value="PRK05035.1"/>
    <property type="match status" value="1"/>
</dbReference>
<feature type="domain" description="4Fe-4S ferredoxin-type" evidence="10">
    <location>
        <begin position="358"/>
        <end position="380"/>
    </location>
</feature>
<dbReference type="InterPro" id="IPR026902">
    <property type="entry name" value="RnfC_N"/>
</dbReference>
<dbReference type="Gene3D" id="3.40.50.11540">
    <property type="entry name" value="NADH-ubiquinone oxidoreductase 51kDa subunit"/>
    <property type="match status" value="1"/>
</dbReference>
<organism evidence="11 12">
    <name type="scientific">Eiseniibacteriota bacterium</name>
    <dbReference type="NCBI Taxonomy" id="2212470"/>
    <lineage>
        <taxon>Bacteria</taxon>
        <taxon>Candidatus Eiseniibacteriota</taxon>
    </lineage>
</organism>
<dbReference type="InterPro" id="IPR017900">
    <property type="entry name" value="4Fe4S_Fe_S_CS"/>
</dbReference>
<dbReference type="Proteomes" id="UP000739538">
    <property type="component" value="Unassembled WGS sequence"/>
</dbReference>
<comment type="caution">
    <text evidence="11">The sequence shown here is derived from an EMBL/GenBank/DDBJ whole genome shotgun (WGS) entry which is preliminary data.</text>
</comment>
<keyword evidence="8" id="KW-1278">Translocase</keyword>
<dbReference type="GO" id="GO:0051539">
    <property type="term" value="F:4 iron, 4 sulfur cluster binding"/>
    <property type="evidence" value="ECO:0007669"/>
    <property type="project" value="UniProtKB-KW"/>
</dbReference>
<keyword evidence="4 8" id="KW-0677">Repeat</keyword>
<evidence type="ECO:0000256" key="5">
    <source>
        <dbReference type="ARBA" id="ARBA00022982"/>
    </source>
</evidence>
<evidence type="ECO:0000256" key="3">
    <source>
        <dbReference type="ARBA" id="ARBA00022723"/>
    </source>
</evidence>
<dbReference type="Pfam" id="PF01512">
    <property type="entry name" value="Complex1_51K"/>
    <property type="match status" value="1"/>
</dbReference>
<dbReference type="InterPro" id="IPR011538">
    <property type="entry name" value="Nuo51_FMN-bd"/>
</dbReference>
<feature type="region of interest" description="Disordered" evidence="9">
    <location>
        <begin position="1"/>
        <end position="22"/>
    </location>
</feature>
<keyword evidence="5 8" id="KW-0249">Electron transport</keyword>
<evidence type="ECO:0000256" key="7">
    <source>
        <dbReference type="ARBA" id="ARBA00023014"/>
    </source>
</evidence>
<evidence type="ECO:0000256" key="1">
    <source>
        <dbReference type="ARBA" id="ARBA00022448"/>
    </source>
</evidence>
<dbReference type="GO" id="GO:0022900">
    <property type="term" value="P:electron transport chain"/>
    <property type="evidence" value="ECO:0007669"/>
    <property type="project" value="UniProtKB-UniRule"/>
</dbReference>
<dbReference type="PANTHER" id="PTHR43034">
    <property type="entry name" value="ION-TRANSLOCATING OXIDOREDUCTASE COMPLEX SUBUNIT C"/>
    <property type="match status" value="1"/>
</dbReference>
<proteinExistence type="inferred from homology"/>
<dbReference type="PROSITE" id="PS00198">
    <property type="entry name" value="4FE4S_FER_1"/>
    <property type="match status" value="1"/>
</dbReference>
<reference evidence="11" key="2">
    <citation type="journal article" date="2021" name="Microbiome">
        <title>Successional dynamics and alternative stable states in a saline activated sludge microbial community over 9 years.</title>
        <authorList>
            <person name="Wang Y."/>
            <person name="Ye J."/>
            <person name="Ju F."/>
            <person name="Liu L."/>
            <person name="Boyd J.A."/>
            <person name="Deng Y."/>
            <person name="Parks D.H."/>
            <person name="Jiang X."/>
            <person name="Yin X."/>
            <person name="Woodcroft B.J."/>
            <person name="Tyson G.W."/>
            <person name="Hugenholtz P."/>
            <person name="Polz M.F."/>
            <person name="Zhang T."/>
        </authorList>
    </citation>
    <scope>NUCLEOTIDE SEQUENCE</scope>
    <source>
        <strain evidence="11">HKST-UBA02</strain>
    </source>
</reference>
<keyword evidence="8" id="KW-0472">Membrane</keyword>
<feature type="binding site" evidence="8">
    <location>
        <position position="368"/>
    </location>
    <ligand>
        <name>[4Fe-4S] cluster</name>
        <dbReference type="ChEBI" id="CHEBI:49883"/>
        <label>1</label>
    </ligand>
</feature>
<dbReference type="NCBIfam" id="TIGR01945">
    <property type="entry name" value="rnfC"/>
    <property type="match status" value="1"/>
</dbReference>
<dbReference type="SUPFAM" id="SSF142019">
    <property type="entry name" value="Nqo1 FMN-binding domain-like"/>
    <property type="match status" value="1"/>
</dbReference>
<feature type="binding site" evidence="8">
    <location>
        <position position="378"/>
    </location>
    <ligand>
        <name>[4Fe-4S] cluster</name>
        <dbReference type="ChEBI" id="CHEBI:49883"/>
        <label>2</label>
    </ligand>
</feature>
<dbReference type="GO" id="GO:0005886">
    <property type="term" value="C:plasma membrane"/>
    <property type="evidence" value="ECO:0007669"/>
    <property type="project" value="UniProtKB-SubCell"/>
</dbReference>
<keyword evidence="2 8" id="KW-0004">4Fe-4S</keyword>
<comment type="similarity">
    <text evidence="8">Belongs to the 4Fe4S bacterial-type ferredoxin family. RnfC subfamily.</text>
</comment>
<comment type="subunit">
    <text evidence="8">The complex is composed of six subunits: RnfA, RnfB, RnfC, RnfD, RnfE and RnfG.</text>
</comment>
<protein>
    <recommendedName>
        <fullName evidence="8">Ion-translocating oxidoreductase complex subunit C</fullName>
        <ecNumber evidence="8">7.-.-.-</ecNumber>
    </recommendedName>
    <alternativeName>
        <fullName evidence="8">Rnf electron transport complex subunit C</fullName>
    </alternativeName>
</protein>
<name>A0A956N8W3_UNCEI</name>
<keyword evidence="3 8" id="KW-0479">Metal-binding</keyword>
<comment type="function">
    <text evidence="8">Part of a membrane-bound complex that couples electron transfer with translocation of ions across the membrane.</text>
</comment>
<comment type="cofactor">
    <cofactor evidence="8">
        <name>[4Fe-4S] cluster</name>
        <dbReference type="ChEBI" id="CHEBI:49883"/>
    </cofactor>
    <text evidence="8">Binds 2 [4Fe-4S] clusters per subunit.</text>
</comment>
<keyword evidence="7 8" id="KW-0411">Iron-sulfur</keyword>
<feature type="binding site" evidence="8">
    <location>
        <position position="410"/>
    </location>
    <ligand>
        <name>[4Fe-4S] cluster</name>
        <dbReference type="ChEBI" id="CHEBI:49883"/>
        <label>2</label>
    </ligand>
</feature>
<dbReference type="Pfam" id="PF10531">
    <property type="entry name" value="SLBB"/>
    <property type="match status" value="1"/>
</dbReference>
<feature type="compositionally biased region" description="Low complexity" evidence="9">
    <location>
        <begin position="444"/>
        <end position="464"/>
    </location>
</feature>
<evidence type="ECO:0000256" key="9">
    <source>
        <dbReference type="SAM" id="MobiDB-lite"/>
    </source>
</evidence>
<evidence type="ECO:0000256" key="2">
    <source>
        <dbReference type="ARBA" id="ARBA00022485"/>
    </source>
</evidence>
<dbReference type="Gene3D" id="1.10.1060.10">
    <property type="entry name" value="Alpha-helical ferredoxin"/>
    <property type="match status" value="1"/>
</dbReference>
<keyword evidence="8" id="KW-1003">Cell membrane</keyword>
<accession>A0A956N8W3</accession>
<dbReference type="SUPFAM" id="SSF46548">
    <property type="entry name" value="alpha-helical ferredoxin"/>
    <property type="match status" value="1"/>
</dbReference>
<feature type="binding site" evidence="8">
    <location>
        <position position="407"/>
    </location>
    <ligand>
        <name>[4Fe-4S] cluster</name>
        <dbReference type="ChEBI" id="CHEBI:49883"/>
        <label>2</label>
    </ligand>
</feature>
<dbReference type="AlphaFoldDB" id="A0A956N8W3"/>
<evidence type="ECO:0000313" key="12">
    <source>
        <dbReference type="Proteomes" id="UP000739538"/>
    </source>
</evidence>
<feature type="binding site" evidence="8">
    <location>
        <position position="413"/>
    </location>
    <ligand>
        <name>[4Fe-4S] cluster</name>
        <dbReference type="ChEBI" id="CHEBI:49883"/>
        <label>2</label>
    </ligand>
</feature>
<comment type="subcellular location">
    <subcellularLocation>
        <location evidence="8">Cell membrane</location>
        <topology evidence="8">Peripheral membrane protein</topology>
    </subcellularLocation>
</comment>
<feature type="region of interest" description="Disordered" evidence="9">
    <location>
        <begin position="444"/>
        <end position="474"/>
    </location>
</feature>
<dbReference type="PROSITE" id="PS51379">
    <property type="entry name" value="4FE4S_FER_2"/>
    <property type="match status" value="2"/>
</dbReference>
<dbReference type="EMBL" id="JAGQHS010000002">
    <property type="protein sequence ID" value="MCA9754317.1"/>
    <property type="molecule type" value="Genomic_DNA"/>
</dbReference>
<dbReference type="InterPro" id="IPR019554">
    <property type="entry name" value="Soluble_ligand-bd"/>
</dbReference>
<feature type="binding site" evidence="8">
    <location>
        <position position="374"/>
    </location>
    <ligand>
        <name>[4Fe-4S] cluster</name>
        <dbReference type="ChEBI" id="CHEBI:49883"/>
        <label>1</label>
    </ligand>
</feature>
<dbReference type="HAMAP" id="MF_00461">
    <property type="entry name" value="RsxC_RnfC"/>
    <property type="match status" value="1"/>
</dbReference>
<evidence type="ECO:0000256" key="8">
    <source>
        <dbReference type="HAMAP-Rule" id="MF_00461"/>
    </source>
</evidence>
<keyword evidence="1 8" id="KW-0813">Transport</keyword>
<feature type="binding site" evidence="8">
    <location>
        <position position="417"/>
    </location>
    <ligand>
        <name>[4Fe-4S] cluster</name>
        <dbReference type="ChEBI" id="CHEBI:49883"/>
        <label>1</label>
    </ligand>
</feature>
<keyword evidence="6 8" id="KW-0408">Iron</keyword>
<feature type="binding site" evidence="8">
    <location>
        <position position="371"/>
    </location>
    <ligand>
        <name>[4Fe-4S] cluster</name>
        <dbReference type="ChEBI" id="CHEBI:49883"/>
        <label>1</label>
    </ligand>
</feature>
<dbReference type="GO" id="GO:0009055">
    <property type="term" value="F:electron transfer activity"/>
    <property type="evidence" value="ECO:0007669"/>
    <property type="project" value="InterPro"/>
</dbReference>
<dbReference type="PANTHER" id="PTHR43034:SF2">
    <property type="entry name" value="ION-TRANSLOCATING OXIDOREDUCTASE COMPLEX SUBUNIT C"/>
    <property type="match status" value="1"/>
</dbReference>
<feature type="compositionally biased region" description="Basic and acidic residues" evidence="9">
    <location>
        <begin position="465"/>
        <end position="474"/>
    </location>
</feature>
<dbReference type="InterPro" id="IPR010208">
    <property type="entry name" value="Ion_transpt_RnfC/RsxC"/>
</dbReference>
<evidence type="ECO:0000259" key="10">
    <source>
        <dbReference type="PROSITE" id="PS51379"/>
    </source>
</evidence>
<evidence type="ECO:0000256" key="4">
    <source>
        <dbReference type="ARBA" id="ARBA00022737"/>
    </source>
</evidence>
<sequence>MKLLTRTFPHGVHPKEHKDTAPLPIERMPFTDRYVLPLAQHIGAPSKGIVKVGQHVERGEKIAEPGGFVSVALHSPVTGTVRSLDPKRHPNGSLVPAIEIEIDRYAGQETPRGTPADPQAGSIDDFVARIQQMGLVGLGGAAFPAHVKYRIPDGAVVKELLVNGCECEPYLTCDHRVMLENAEDVVRGSVILRDRIGAHLATIGVERNKLDAVAALQEAAKGDDRVRVVPLEVKYPQGAEKMLVKAVLGVEVPAGKLPLEVGVLVNNVSTVACLADIFDRGTPLVERVVTVAGPAVRRPSNLIVPIGTPVRAVLEYCGGLTGDAREIVMGGPMMGQPLGSIDVPVIKGTSGLLAFTESKLARPAEYHCLKCGRCVEACPVFLNPSRLARLAKVGKYEDMERFQVMDCMECGSCSYACPSNIPIVQLIRVSKSWVRERQRDAKIAQAKEAAEQAAKPAADGPGDASAKDGKETNR</sequence>
<dbReference type="InterPro" id="IPR009051">
    <property type="entry name" value="Helical_ferredxn"/>
</dbReference>
<evidence type="ECO:0000256" key="6">
    <source>
        <dbReference type="ARBA" id="ARBA00023004"/>
    </source>
</evidence>
<evidence type="ECO:0000313" key="11">
    <source>
        <dbReference type="EMBL" id="MCA9754317.1"/>
    </source>
</evidence>
<dbReference type="InterPro" id="IPR017896">
    <property type="entry name" value="4Fe4S_Fe-S-bd"/>
</dbReference>